<evidence type="ECO:0000313" key="5">
    <source>
        <dbReference type="Proteomes" id="UP000252172"/>
    </source>
</evidence>
<dbReference type="InterPro" id="IPR050553">
    <property type="entry name" value="Thioredoxin_ResA/DsbE_sf"/>
</dbReference>
<feature type="transmembrane region" description="Helical" evidence="2">
    <location>
        <begin position="239"/>
        <end position="256"/>
    </location>
</feature>
<dbReference type="RefSeq" id="WP_114304304.1">
    <property type="nucleotide sequence ID" value="NZ_QPIE01000007.1"/>
</dbReference>
<reference evidence="4 5" key="1">
    <citation type="submission" date="2018-07" db="EMBL/GenBank/DDBJ databases">
        <title>Chryseobacterium lacus sp. nov., isolated from lake water.</title>
        <authorList>
            <person name="Li C.-M."/>
        </authorList>
    </citation>
    <scope>NUCLEOTIDE SEQUENCE [LARGE SCALE GENOMIC DNA]</scope>
    <source>
        <strain evidence="4 5">YLOS41</strain>
    </source>
</reference>
<comment type="caution">
    <text evidence="4">The sequence shown here is derived from an EMBL/GenBank/DDBJ whole genome shotgun (WGS) entry which is preliminary data.</text>
</comment>
<accession>A0A368MXR4</accession>
<keyword evidence="2" id="KW-0812">Transmembrane</keyword>
<feature type="transmembrane region" description="Helical" evidence="2">
    <location>
        <begin position="21"/>
        <end position="46"/>
    </location>
</feature>
<dbReference type="PANTHER" id="PTHR42852">
    <property type="entry name" value="THIOL:DISULFIDE INTERCHANGE PROTEIN DSBE"/>
    <property type="match status" value="1"/>
</dbReference>
<protein>
    <recommendedName>
        <fullName evidence="3">Thioredoxin domain-containing protein</fullName>
    </recommendedName>
</protein>
<feature type="transmembrane region" description="Helical" evidence="2">
    <location>
        <begin position="155"/>
        <end position="179"/>
    </location>
</feature>
<dbReference type="Gene3D" id="3.40.30.10">
    <property type="entry name" value="Glutaredoxin"/>
    <property type="match status" value="1"/>
</dbReference>
<name>A0A368MXR4_9FLAO</name>
<dbReference type="InterPro" id="IPR013766">
    <property type="entry name" value="Thioredoxin_domain"/>
</dbReference>
<dbReference type="PANTHER" id="PTHR42852:SF13">
    <property type="entry name" value="PROTEIN DIPZ"/>
    <property type="match status" value="1"/>
</dbReference>
<dbReference type="InterPro" id="IPR017937">
    <property type="entry name" value="Thioredoxin_CS"/>
</dbReference>
<dbReference type="PROSITE" id="PS00194">
    <property type="entry name" value="THIOREDOXIN_1"/>
    <property type="match status" value="1"/>
</dbReference>
<keyword evidence="2" id="KW-0472">Membrane</keyword>
<feature type="domain" description="Thioredoxin" evidence="3">
    <location>
        <begin position="595"/>
        <end position="737"/>
    </location>
</feature>
<evidence type="ECO:0000259" key="3">
    <source>
        <dbReference type="PROSITE" id="PS51352"/>
    </source>
</evidence>
<dbReference type="SUPFAM" id="SSF52833">
    <property type="entry name" value="Thioredoxin-like"/>
    <property type="match status" value="1"/>
</dbReference>
<dbReference type="AlphaFoldDB" id="A0A368MXR4"/>
<dbReference type="CDD" id="cd02966">
    <property type="entry name" value="TlpA_like_family"/>
    <property type="match status" value="1"/>
</dbReference>
<dbReference type="CDD" id="cd21809">
    <property type="entry name" value="ABC-2_lan_permease-like"/>
    <property type="match status" value="1"/>
</dbReference>
<dbReference type="Pfam" id="PF00578">
    <property type="entry name" value="AhpC-TSA"/>
    <property type="match status" value="1"/>
</dbReference>
<dbReference type="EMBL" id="QPIE01000007">
    <property type="protein sequence ID" value="RCU42204.1"/>
    <property type="molecule type" value="Genomic_DNA"/>
</dbReference>
<dbReference type="GO" id="GO:0016491">
    <property type="term" value="F:oxidoreductase activity"/>
    <property type="evidence" value="ECO:0007669"/>
    <property type="project" value="InterPro"/>
</dbReference>
<dbReference type="Proteomes" id="UP000252172">
    <property type="component" value="Unassembled WGS sequence"/>
</dbReference>
<keyword evidence="2" id="KW-1133">Transmembrane helix</keyword>
<organism evidence="4 5">
    <name type="scientific">Chryseobacterium lacus</name>
    <dbReference type="NCBI Taxonomy" id="2058346"/>
    <lineage>
        <taxon>Bacteria</taxon>
        <taxon>Pseudomonadati</taxon>
        <taxon>Bacteroidota</taxon>
        <taxon>Flavobacteriia</taxon>
        <taxon>Flavobacteriales</taxon>
        <taxon>Weeksellaceae</taxon>
        <taxon>Chryseobacterium group</taxon>
        <taxon>Chryseobacterium</taxon>
    </lineage>
</organism>
<dbReference type="InterPro" id="IPR036249">
    <property type="entry name" value="Thioredoxin-like_sf"/>
</dbReference>
<proteinExistence type="predicted"/>
<dbReference type="GO" id="GO:0016209">
    <property type="term" value="F:antioxidant activity"/>
    <property type="evidence" value="ECO:0007669"/>
    <property type="project" value="InterPro"/>
</dbReference>
<feature type="transmembrane region" description="Helical" evidence="2">
    <location>
        <begin position="268"/>
        <end position="289"/>
    </location>
</feature>
<keyword evidence="5" id="KW-1185">Reference proteome</keyword>
<feature type="transmembrane region" description="Helical" evidence="2">
    <location>
        <begin position="186"/>
        <end position="205"/>
    </location>
</feature>
<sequence>MKKELQFLATAFRAEWLKIKGLGLLTFGIAIAAILPLLMFVTHIFLEESRDFEGAANSYPRLFIENGLSSYVGFFLLLFIIIVAARVTQTDHKNNGWVFMETQPLSKFSIYGAKFLAVVLLSFISIVLFFLFSILISYIDLAIFPREKLHFDIDILFILRTFIRVFVMVLGIISFQLMLSVMIPGFIWPFVIGFVGFVVNVVARIRQETYDFLVYNNLDTSLHFTNSAVLNRFFNYSDLLSIFWAVFFFIIGYQYYRNRGLKNAFFKNAATIAKTVGVLAVFVLIYFFLTKPMYPQKLENITIIEGTLQTDKPVKEIYLMDQELQNNIAVIPVVNNTFRWETKESVPFSNYIIDVEKRFIPIVLSKGDHLQFEIKKDDRNFDVLRKGTRKAEMEYLDTNSNTYSSFYNRTVQNKELADEPKAFYREAKKEWETLKKDLSKFRTKENIHFGEDFKNFKMQQGAVKMLGALHDYQMMTSFTDKEFQIPADFKKELETSIKKPAELLMTTDEYKAFRLKSLLPKEGTKNPDSIIFAKLSALPRSIEKDRLLSFQLLKILKITNDEEKRNSLYEEKSGQFMDSRYRDHVNRQLVVINNQQKGKPFPVFQFENEDGKTVNLEEFKGKYVVIDFWATWCAPCKETSPVFEYRAKEYAFYNNIVFLAASIDEDKNKWKLGIKNNKSDVTQWWLKDNKALNSIGVQSIPRFMMIDPEGKIYNADMPRPGETAFQEILDEVSGTRFNFNMIF</sequence>
<feature type="transmembrane region" description="Helical" evidence="2">
    <location>
        <begin position="66"/>
        <end position="87"/>
    </location>
</feature>
<feature type="transmembrane region" description="Helical" evidence="2">
    <location>
        <begin position="108"/>
        <end position="135"/>
    </location>
</feature>
<evidence type="ECO:0000313" key="4">
    <source>
        <dbReference type="EMBL" id="RCU42204.1"/>
    </source>
</evidence>
<keyword evidence="1" id="KW-0676">Redox-active center</keyword>
<evidence type="ECO:0000256" key="1">
    <source>
        <dbReference type="ARBA" id="ARBA00023284"/>
    </source>
</evidence>
<dbReference type="InterPro" id="IPR000866">
    <property type="entry name" value="AhpC/TSA"/>
</dbReference>
<dbReference type="PROSITE" id="PS51352">
    <property type="entry name" value="THIOREDOXIN_2"/>
    <property type="match status" value="1"/>
</dbReference>
<dbReference type="OrthoDB" id="743079at2"/>
<dbReference type="Pfam" id="PF12730">
    <property type="entry name" value="ABC2_membrane_4"/>
    <property type="match status" value="1"/>
</dbReference>
<gene>
    <name evidence="4" type="ORF">DQ356_09720</name>
</gene>
<evidence type="ECO:0000256" key="2">
    <source>
        <dbReference type="SAM" id="Phobius"/>
    </source>
</evidence>